<gene>
    <name evidence="2" type="ORF">CWC19_07655</name>
    <name evidence="3" type="ORF">CWC20_02615</name>
</gene>
<accession>A0A5S3VAM8</accession>
<reference evidence="5" key="2">
    <citation type="submission" date="2019-06" db="EMBL/GenBank/DDBJ databases">
        <title>Co-occurence of chitin degradation, pigmentation and bioactivity in marine Pseudoalteromonas.</title>
        <authorList>
            <person name="Sonnenschein E.C."/>
            <person name="Bech P.K."/>
        </authorList>
    </citation>
    <scope>NUCLEOTIDE SEQUENCE [LARGE SCALE GENOMIC DNA]</scope>
    <source>
        <strain evidence="5">S3790</strain>
        <strain evidence="3">S3895</strain>
    </source>
</reference>
<feature type="signal peptide" evidence="1">
    <location>
        <begin position="1"/>
        <end position="25"/>
    </location>
</feature>
<keyword evidence="1" id="KW-0732">Signal</keyword>
<evidence type="ECO:0000313" key="5">
    <source>
        <dbReference type="Proteomes" id="UP000307217"/>
    </source>
</evidence>
<reference evidence="2" key="3">
    <citation type="submission" date="2019-09" db="EMBL/GenBank/DDBJ databases">
        <title>Co-occurence of chitin degradation, pigmentation and bioactivity in marine Pseudoalteromonas.</title>
        <authorList>
            <person name="Sonnenschein E.C."/>
            <person name="Bech P.K."/>
        </authorList>
    </citation>
    <scope>NUCLEOTIDE SEQUENCE</scope>
    <source>
        <strain evidence="2">S3790</strain>
        <strain evidence="4">S3895</strain>
    </source>
</reference>
<dbReference type="RefSeq" id="WP_138591325.1">
    <property type="nucleotide sequence ID" value="NZ_PNBW01000017.1"/>
</dbReference>
<dbReference type="SUPFAM" id="SSF101898">
    <property type="entry name" value="NHL repeat"/>
    <property type="match status" value="1"/>
</dbReference>
<dbReference type="Proteomes" id="UP000307217">
    <property type="component" value="Unassembled WGS sequence"/>
</dbReference>
<sequence length="233" mass="25733">MERRTFLKSTSALCSAGLLGLSAHAQEQKNNTHVDQMAQRLSVAALRKLNIVFPSMVVITPTGETVEVQLKPRIIRRYAHSIYVYFEQVKEISIFTLQGESAGKIHLPDTMEGIKDFAIDHALQSVHILEYGKHSITTLDFYGQTVASIGEFGTELMHDLNGPKSLTVDEQSNVHVLTSSDNIIRVYAANGVYVSSYNHIGRHIGHIRQIDGYKVISGVGGKFNDTVTVLSGH</sequence>
<dbReference type="EMBL" id="PNBW01000017">
    <property type="protein sequence ID" value="TMO78057.1"/>
    <property type="molecule type" value="Genomic_DNA"/>
</dbReference>
<dbReference type="EMBL" id="PNBX01000029">
    <property type="protein sequence ID" value="TMO68786.1"/>
    <property type="molecule type" value="Genomic_DNA"/>
</dbReference>
<dbReference type="Proteomes" id="UP000307164">
    <property type="component" value="Unassembled WGS sequence"/>
</dbReference>
<reference evidence="4 5" key="1">
    <citation type="submission" date="2018-01" db="EMBL/GenBank/DDBJ databases">
        <authorList>
            <person name="Paulsen S."/>
            <person name="Gram L.K."/>
        </authorList>
    </citation>
    <scope>NUCLEOTIDE SEQUENCE [LARGE SCALE GENOMIC DNA]</scope>
    <source>
        <strain evidence="2 5">S3790</strain>
        <strain evidence="3 4">S3895</strain>
    </source>
</reference>
<protein>
    <submittedName>
        <fullName evidence="2">Uncharacterized protein</fullName>
    </submittedName>
</protein>
<evidence type="ECO:0000313" key="3">
    <source>
        <dbReference type="EMBL" id="TMO78057.1"/>
    </source>
</evidence>
<comment type="caution">
    <text evidence="2">The sequence shown here is derived from an EMBL/GenBank/DDBJ whole genome shotgun (WGS) entry which is preliminary data.</text>
</comment>
<dbReference type="InterPro" id="IPR011042">
    <property type="entry name" value="6-blade_b-propeller_TolB-like"/>
</dbReference>
<evidence type="ECO:0000313" key="2">
    <source>
        <dbReference type="EMBL" id="TMO68786.1"/>
    </source>
</evidence>
<evidence type="ECO:0000313" key="4">
    <source>
        <dbReference type="Proteomes" id="UP000307164"/>
    </source>
</evidence>
<evidence type="ECO:0000256" key="1">
    <source>
        <dbReference type="SAM" id="SignalP"/>
    </source>
</evidence>
<dbReference type="OrthoDB" id="6314547at2"/>
<keyword evidence="4" id="KW-1185">Reference proteome</keyword>
<feature type="chain" id="PRO_5024353310" evidence="1">
    <location>
        <begin position="26"/>
        <end position="233"/>
    </location>
</feature>
<dbReference type="Gene3D" id="2.120.10.30">
    <property type="entry name" value="TolB, C-terminal domain"/>
    <property type="match status" value="1"/>
</dbReference>
<dbReference type="AlphaFoldDB" id="A0A5S3VAM8"/>
<proteinExistence type="predicted"/>
<organism evidence="2 5">
    <name type="scientific">Pseudoalteromonas aurantia</name>
    <dbReference type="NCBI Taxonomy" id="43654"/>
    <lineage>
        <taxon>Bacteria</taxon>
        <taxon>Pseudomonadati</taxon>
        <taxon>Pseudomonadota</taxon>
        <taxon>Gammaproteobacteria</taxon>
        <taxon>Alteromonadales</taxon>
        <taxon>Pseudoalteromonadaceae</taxon>
        <taxon>Pseudoalteromonas</taxon>
    </lineage>
</organism>
<name>A0A5S3VAM8_9GAMM</name>